<organism evidence="7 8">
    <name type="scientific">Heterocephalus glaber</name>
    <name type="common">Naked mole rat</name>
    <dbReference type="NCBI Taxonomy" id="10181"/>
    <lineage>
        <taxon>Eukaryota</taxon>
        <taxon>Metazoa</taxon>
        <taxon>Chordata</taxon>
        <taxon>Craniata</taxon>
        <taxon>Vertebrata</taxon>
        <taxon>Euteleostomi</taxon>
        <taxon>Mammalia</taxon>
        <taxon>Eutheria</taxon>
        <taxon>Euarchontoglires</taxon>
        <taxon>Glires</taxon>
        <taxon>Rodentia</taxon>
        <taxon>Hystricomorpha</taxon>
        <taxon>Bathyergidae</taxon>
        <taxon>Heterocephalus</taxon>
    </lineage>
</organism>
<gene>
    <name evidence="7" type="ORF">GW7_11034</name>
</gene>
<feature type="transmembrane region" description="Helical" evidence="6">
    <location>
        <begin position="32"/>
        <end position="57"/>
    </location>
</feature>
<evidence type="ECO:0000256" key="5">
    <source>
        <dbReference type="ARBA" id="ARBA00023136"/>
    </source>
</evidence>
<dbReference type="GO" id="GO:0016020">
    <property type="term" value="C:membrane"/>
    <property type="evidence" value="ECO:0007669"/>
    <property type="project" value="UniProtKB-SubCell"/>
</dbReference>
<reference evidence="7 8" key="1">
    <citation type="journal article" date="2011" name="Nature">
        <title>Genome sequencing reveals insights into physiology and longevity of the naked mole rat.</title>
        <authorList>
            <person name="Kim E.B."/>
            <person name="Fang X."/>
            <person name="Fushan A.A."/>
            <person name="Huang Z."/>
            <person name="Lobanov A.V."/>
            <person name="Han L."/>
            <person name="Marino S.M."/>
            <person name="Sun X."/>
            <person name="Turanov A.A."/>
            <person name="Yang P."/>
            <person name="Yim S.H."/>
            <person name="Zhao X."/>
            <person name="Kasaikina M.V."/>
            <person name="Stoletzki N."/>
            <person name="Peng C."/>
            <person name="Polak P."/>
            <person name="Xiong Z."/>
            <person name="Kiezun A."/>
            <person name="Zhu Y."/>
            <person name="Chen Y."/>
            <person name="Kryukov G.V."/>
            <person name="Zhang Q."/>
            <person name="Peshkin L."/>
            <person name="Yang L."/>
            <person name="Bronson R.T."/>
            <person name="Buffenstein R."/>
            <person name="Wang B."/>
            <person name="Han C."/>
            <person name="Li Q."/>
            <person name="Chen L."/>
            <person name="Zhao W."/>
            <person name="Sunyaev S.R."/>
            <person name="Park T.J."/>
            <person name="Zhang G."/>
            <person name="Wang J."/>
            <person name="Gladyshev V.N."/>
        </authorList>
    </citation>
    <scope>NUCLEOTIDE SEQUENCE [LARGE SCALE GENOMIC DNA]</scope>
</reference>
<keyword evidence="5 6" id="KW-0472">Membrane</keyword>
<dbReference type="PANTHER" id="PTHR11785:SF340">
    <property type="entry name" value="AROMATIC-PREFERRING AMINO ACID TRANSPORTER"/>
    <property type="match status" value="1"/>
</dbReference>
<sequence>MGMAFYQGLWSFDGWNSIHYVVEELKSPKQSLVLALIISIPLVTSLYVLVSVSYLLVLSPGPGSGVLGLADTIGSANVVFFSGGRVCYAAAREGHVPGHVSMVHVRHLTPAPALMSTAAVALVLVISGDFRTIPCPCSALPWLTYGTTIGCLLCLRIETKNLARTYKVPTFIPAIMMAAPYLVLAPILDHPQTEFLYVFLFLLSGFLAYFLFVYFQCQPKFLQRATLHLQLLLEVAPTTKHHRLRKWTC</sequence>
<comment type="subcellular location">
    <subcellularLocation>
        <location evidence="1">Membrane</location>
        <topology evidence="1">Multi-pass membrane protein</topology>
    </subcellularLocation>
</comment>
<dbReference type="AlphaFoldDB" id="G5AZA1"/>
<feature type="transmembrane region" description="Helical" evidence="6">
    <location>
        <begin position="169"/>
        <end position="188"/>
    </location>
</feature>
<keyword evidence="3" id="KW-0813">Transport</keyword>
<proteinExistence type="predicted"/>
<keyword evidence="4 6" id="KW-1133">Transmembrane helix</keyword>
<evidence type="ECO:0000313" key="7">
    <source>
        <dbReference type="EMBL" id="EHB02366.1"/>
    </source>
</evidence>
<dbReference type="InParanoid" id="G5AZA1"/>
<dbReference type="GO" id="GO:0015179">
    <property type="term" value="F:L-amino acid transmembrane transporter activity"/>
    <property type="evidence" value="ECO:0007669"/>
    <property type="project" value="TreeGrafter"/>
</dbReference>
<evidence type="ECO:0000313" key="8">
    <source>
        <dbReference type="Proteomes" id="UP000006813"/>
    </source>
</evidence>
<feature type="transmembrane region" description="Helical" evidence="6">
    <location>
        <begin position="108"/>
        <end position="127"/>
    </location>
</feature>
<dbReference type="Pfam" id="PF13520">
    <property type="entry name" value="AA_permease_2"/>
    <property type="match status" value="1"/>
</dbReference>
<name>G5AZA1_HETGA</name>
<dbReference type="Gene3D" id="1.20.1740.10">
    <property type="entry name" value="Amino acid/polyamine transporter I"/>
    <property type="match status" value="1"/>
</dbReference>
<evidence type="ECO:0000256" key="1">
    <source>
        <dbReference type="ARBA" id="ARBA00004141"/>
    </source>
</evidence>
<feature type="transmembrane region" description="Helical" evidence="6">
    <location>
        <begin position="194"/>
        <end position="215"/>
    </location>
</feature>
<dbReference type="STRING" id="10181.G5AZA1"/>
<evidence type="ECO:0000256" key="4">
    <source>
        <dbReference type="ARBA" id="ARBA00022989"/>
    </source>
</evidence>
<keyword evidence="3" id="KW-0029">Amino-acid transport</keyword>
<dbReference type="InterPro" id="IPR050598">
    <property type="entry name" value="AminoAcid_Transporter"/>
</dbReference>
<evidence type="ECO:0000256" key="2">
    <source>
        <dbReference type="ARBA" id="ARBA00022692"/>
    </source>
</evidence>
<keyword evidence="2 6" id="KW-0812">Transmembrane</keyword>
<protein>
    <submittedName>
        <fullName evidence="7">B(0,+)-type amino acid transporter 1</fullName>
    </submittedName>
</protein>
<accession>G5AZA1</accession>
<evidence type="ECO:0000256" key="3">
    <source>
        <dbReference type="ARBA" id="ARBA00022970"/>
    </source>
</evidence>
<evidence type="ECO:0000256" key="6">
    <source>
        <dbReference type="SAM" id="Phobius"/>
    </source>
</evidence>
<dbReference type="EMBL" id="JH167601">
    <property type="protein sequence ID" value="EHB02366.1"/>
    <property type="molecule type" value="Genomic_DNA"/>
</dbReference>
<dbReference type="PANTHER" id="PTHR11785">
    <property type="entry name" value="AMINO ACID TRANSPORTER"/>
    <property type="match status" value="1"/>
</dbReference>
<dbReference type="InterPro" id="IPR002293">
    <property type="entry name" value="AA/rel_permease1"/>
</dbReference>
<dbReference type="Proteomes" id="UP000006813">
    <property type="component" value="Unassembled WGS sequence"/>
</dbReference>